<name>A0ACD5YXC6_AVESA</name>
<keyword evidence="2" id="KW-1185">Reference proteome</keyword>
<reference evidence="1" key="1">
    <citation type="submission" date="2021-05" db="EMBL/GenBank/DDBJ databases">
        <authorList>
            <person name="Scholz U."/>
            <person name="Mascher M."/>
            <person name="Fiebig A."/>
        </authorList>
    </citation>
    <scope>NUCLEOTIDE SEQUENCE [LARGE SCALE GENOMIC DNA]</scope>
</reference>
<dbReference type="EnsemblPlants" id="AVESA.00010b.r2.6AG1059200.1">
    <property type="protein sequence ID" value="AVESA.00010b.r2.6AG1059200.1.CDS"/>
    <property type="gene ID" value="AVESA.00010b.r2.6AG1059200"/>
</dbReference>
<evidence type="ECO:0000313" key="1">
    <source>
        <dbReference type="EnsemblPlants" id="AVESA.00010b.r2.6AG1059200.1.CDS"/>
    </source>
</evidence>
<accession>A0ACD5YXC6</accession>
<reference evidence="1" key="2">
    <citation type="submission" date="2025-09" db="UniProtKB">
        <authorList>
            <consortium name="EnsemblPlants"/>
        </authorList>
    </citation>
    <scope>IDENTIFICATION</scope>
</reference>
<evidence type="ECO:0000313" key="2">
    <source>
        <dbReference type="Proteomes" id="UP001732700"/>
    </source>
</evidence>
<proteinExistence type="predicted"/>
<dbReference type="Proteomes" id="UP001732700">
    <property type="component" value="Chromosome 6A"/>
</dbReference>
<protein>
    <submittedName>
        <fullName evidence="1">Uncharacterized protein</fullName>
    </submittedName>
</protein>
<organism evidence="1 2">
    <name type="scientific">Avena sativa</name>
    <name type="common">Oat</name>
    <dbReference type="NCBI Taxonomy" id="4498"/>
    <lineage>
        <taxon>Eukaryota</taxon>
        <taxon>Viridiplantae</taxon>
        <taxon>Streptophyta</taxon>
        <taxon>Embryophyta</taxon>
        <taxon>Tracheophyta</taxon>
        <taxon>Spermatophyta</taxon>
        <taxon>Magnoliopsida</taxon>
        <taxon>Liliopsida</taxon>
        <taxon>Poales</taxon>
        <taxon>Poaceae</taxon>
        <taxon>BOP clade</taxon>
        <taxon>Pooideae</taxon>
        <taxon>Poodae</taxon>
        <taxon>Poeae</taxon>
        <taxon>Poeae Chloroplast Group 1 (Aveneae type)</taxon>
        <taxon>Aveninae</taxon>
        <taxon>Avena</taxon>
    </lineage>
</organism>
<sequence>MLFWAIDNPPPANYLLISGDRDFSNAIHKLKMRRYNILLAQPPNMSQTLTAAANSVWLWKSLVAGEPPLAQSPYISSTSSGNKVDLDKSKDIVSSSSDLTQDTNPEVQNILCDLQTGANGNADKKHEVEQPREMQTDNVSKPASKKQKRTSPGGGRVTKETASKKSKKSKRKRLRCYRCGDRHRFAICTFSGHCQYCGKPGHKDLLCSANPNRIDRWVPAYLPSPGQGMICVKCGAVGHWAAECSYIGACNHCGQLGHMECVQREPCGYFSAASRVDTAPTYGRCCFFYPSPVWSLCHTNCCVILTSSSLRPPMAVLAYRPVLAQYHQVGTSQLLLVWTQPPGYFWQAAPVVLAPHVTPVSPQSGVATSPRPAHYGVYHMPFPFGRPW</sequence>